<dbReference type="GeneID" id="40745732"/>
<dbReference type="Pfam" id="PF00782">
    <property type="entry name" value="DSPc"/>
    <property type="match status" value="1"/>
</dbReference>
<dbReference type="InterPro" id="IPR016130">
    <property type="entry name" value="Tyr_Pase_AS"/>
</dbReference>
<dbReference type="InterPro" id="IPR029021">
    <property type="entry name" value="Prot-tyrosine_phosphatase-like"/>
</dbReference>
<evidence type="ECO:0000256" key="5">
    <source>
        <dbReference type="ARBA" id="ARBA00023274"/>
    </source>
</evidence>
<dbReference type="Pfam" id="PF00561">
    <property type="entry name" value="Abhydrolase_1"/>
    <property type="match status" value="1"/>
</dbReference>
<keyword evidence="3" id="KW-0904">Protein phosphatase</keyword>
<feature type="region of interest" description="Disordered" evidence="6">
    <location>
        <begin position="310"/>
        <end position="366"/>
    </location>
</feature>
<keyword evidence="2" id="KW-0378">Hydrolase</keyword>
<dbReference type="Gene3D" id="3.40.50.1820">
    <property type="entry name" value="alpha/beta hydrolase"/>
    <property type="match status" value="1"/>
</dbReference>
<dbReference type="CDD" id="cd14502">
    <property type="entry name" value="RNA_5'-triphosphatase"/>
    <property type="match status" value="1"/>
</dbReference>
<evidence type="ECO:0000256" key="1">
    <source>
        <dbReference type="ARBA" id="ARBA00010014"/>
    </source>
</evidence>
<dbReference type="GO" id="GO:0000028">
    <property type="term" value="P:ribosomal small subunit assembly"/>
    <property type="evidence" value="ECO:0007669"/>
    <property type="project" value="TreeGrafter"/>
</dbReference>
<dbReference type="GO" id="GO:0004721">
    <property type="term" value="F:phosphoprotein phosphatase activity"/>
    <property type="evidence" value="ECO:0007669"/>
    <property type="project" value="UniProtKB-KW"/>
</dbReference>
<dbReference type="AlphaFoldDB" id="A0A074XTJ2"/>
<dbReference type="GO" id="GO:0006412">
    <property type="term" value="P:translation"/>
    <property type="evidence" value="ECO:0007669"/>
    <property type="project" value="InterPro"/>
</dbReference>
<evidence type="ECO:0000256" key="3">
    <source>
        <dbReference type="ARBA" id="ARBA00022912"/>
    </source>
</evidence>
<keyword evidence="9" id="KW-1185">Reference proteome</keyword>
<feature type="domain" description="Tyrosine specific protein phosphatases" evidence="7">
    <location>
        <begin position="523"/>
        <end position="585"/>
    </location>
</feature>
<dbReference type="InterPro" id="IPR000340">
    <property type="entry name" value="Dual-sp_phosphatase_cat-dom"/>
</dbReference>
<dbReference type="RefSeq" id="XP_029765007.1">
    <property type="nucleotide sequence ID" value="XM_029903426.1"/>
</dbReference>
<dbReference type="Pfam" id="PF01090">
    <property type="entry name" value="Ribosomal_S19e"/>
    <property type="match status" value="1"/>
</dbReference>
<dbReference type="OrthoDB" id="428974at2759"/>
<dbReference type="SMART" id="SM00195">
    <property type="entry name" value="DSPc"/>
    <property type="match status" value="1"/>
</dbReference>
<evidence type="ECO:0000313" key="8">
    <source>
        <dbReference type="EMBL" id="KEQ88820.1"/>
    </source>
</evidence>
<protein>
    <recommendedName>
        <fullName evidence="7">Tyrosine specific protein phosphatases domain-containing protein</fullName>
    </recommendedName>
</protein>
<dbReference type="PANTHER" id="PTHR11710">
    <property type="entry name" value="40S RIBOSOMAL PROTEIN S19"/>
    <property type="match status" value="1"/>
</dbReference>
<dbReference type="FunFam" id="3.90.190.10:FF:000090">
    <property type="entry name" value="Dual specificity phosphatase catalytic domain protein"/>
    <property type="match status" value="1"/>
</dbReference>
<dbReference type="Proteomes" id="UP000030706">
    <property type="component" value="Unassembled WGS sequence"/>
</dbReference>
<dbReference type="STRING" id="1043002.A0A074XTJ2"/>
<dbReference type="EMBL" id="KL584975">
    <property type="protein sequence ID" value="KEQ88820.1"/>
    <property type="molecule type" value="Genomic_DNA"/>
</dbReference>
<reference evidence="8 9" key="1">
    <citation type="journal article" date="2014" name="BMC Genomics">
        <title>Genome sequencing of four Aureobasidium pullulans varieties: biotechnological potential, stress tolerance, and description of new species.</title>
        <authorList>
            <person name="Gostin Ar C."/>
            <person name="Ohm R.A."/>
            <person name="Kogej T."/>
            <person name="Sonjak S."/>
            <person name="Turk M."/>
            <person name="Zajc J."/>
            <person name="Zalar P."/>
            <person name="Grube M."/>
            <person name="Sun H."/>
            <person name="Han J."/>
            <person name="Sharma A."/>
            <person name="Chiniquy J."/>
            <person name="Ngan C.Y."/>
            <person name="Lipzen A."/>
            <person name="Barry K."/>
            <person name="Grigoriev I.V."/>
            <person name="Gunde-Cimerman N."/>
        </authorList>
    </citation>
    <scope>NUCLEOTIDE SEQUENCE [LARGE SCALE GENOMIC DNA]</scope>
    <source>
        <strain evidence="8 9">EXF-150</strain>
    </source>
</reference>
<dbReference type="PROSITE" id="PS50056">
    <property type="entry name" value="TYR_PHOSPHATASE_2"/>
    <property type="match status" value="1"/>
</dbReference>
<proteinExistence type="inferred from homology"/>
<accession>A0A074XTJ2</accession>
<dbReference type="GO" id="GO:0003723">
    <property type="term" value="F:RNA binding"/>
    <property type="evidence" value="ECO:0007669"/>
    <property type="project" value="TreeGrafter"/>
</dbReference>
<dbReference type="SUPFAM" id="SSF52799">
    <property type="entry name" value="(Phosphotyrosine protein) phosphatases II"/>
    <property type="match status" value="1"/>
</dbReference>
<dbReference type="FunFam" id="1.10.10.10:FF:000118">
    <property type="entry name" value="40S ribosomal protein S19"/>
    <property type="match status" value="1"/>
</dbReference>
<dbReference type="InterPro" id="IPR029058">
    <property type="entry name" value="AB_hydrolase_fold"/>
</dbReference>
<dbReference type="InterPro" id="IPR000387">
    <property type="entry name" value="Tyr_Pase_dom"/>
</dbReference>
<feature type="region of interest" description="Disordered" evidence="6">
    <location>
        <begin position="766"/>
        <end position="796"/>
    </location>
</feature>
<dbReference type="GO" id="GO:0022627">
    <property type="term" value="C:cytosolic small ribosomal subunit"/>
    <property type="evidence" value="ECO:0007669"/>
    <property type="project" value="TreeGrafter"/>
</dbReference>
<dbReference type="Gene3D" id="3.90.190.10">
    <property type="entry name" value="Protein tyrosine phosphatase superfamily"/>
    <property type="match status" value="1"/>
</dbReference>
<evidence type="ECO:0000256" key="2">
    <source>
        <dbReference type="ARBA" id="ARBA00022801"/>
    </source>
</evidence>
<comment type="similarity">
    <text evidence="1">Belongs to the eukaryotic ribosomal protein eS19 family.</text>
</comment>
<evidence type="ECO:0000256" key="6">
    <source>
        <dbReference type="SAM" id="MobiDB-lite"/>
    </source>
</evidence>
<dbReference type="InterPro" id="IPR001266">
    <property type="entry name" value="Ribosomal_eS19"/>
</dbReference>
<organism evidence="8 9">
    <name type="scientific">Aureobasidium pullulans EXF-150</name>
    <dbReference type="NCBI Taxonomy" id="1043002"/>
    <lineage>
        <taxon>Eukaryota</taxon>
        <taxon>Fungi</taxon>
        <taxon>Dikarya</taxon>
        <taxon>Ascomycota</taxon>
        <taxon>Pezizomycotina</taxon>
        <taxon>Dothideomycetes</taxon>
        <taxon>Dothideomycetidae</taxon>
        <taxon>Dothideales</taxon>
        <taxon>Saccotheciaceae</taxon>
        <taxon>Aureobasidium</taxon>
    </lineage>
</organism>
<evidence type="ECO:0000313" key="9">
    <source>
        <dbReference type="Proteomes" id="UP000030706"/>
    </source>
</evidence>
<dbReference type="SUPFAM" id="SSF46785">
    <property type="entry name" value="Winged helix' DNA-binding domain"/>
    <property type="match status" value="1"/>
</dbReference>
<sequence>MKQFDQSADLYDPLDPSAADPGLLKKHSSQKSYTAAGFVYPSIRTFYHPHPQADKLPTKPTPLPLLVFVHGLGGSAAQFAPLLTGLVNAAPCLAIDLPGCGLSDFLPEKREAYKSEALASLIAEAITQHRDAGNGQKVILIGHSMGCSLSTLLASSTSPLSHLISEHIAGFIAICPRAETLSASQVSRLQHMRYMPIPLFEVFRWWDRRGGAESASVSRYAGKEADSETKRLQLRFNEQSRSEVFMAMALGSMPKYTDNKAIGGLPGEDIWSGLRVPTFCIGGEQDHVTPPENVELIAKWLGRQVPRDQTKPKLDALPSSAGEIPVIDNTPIEENGKSFVPESTTTKSGQDLVSETRQDSATPDVPKKPKFVLKTTVLPKPASHALLYATSTVRVLSGLIQSFVANHIDHRLSLGWQLQHLSTEGKWDVKNLQKWQAIKPVSEPIAGIFRAQKTLREIDEEHTPAVYVKRWGARNGVKQGVRMVVDISHESPVYDPKGLEEGGIEYHKFPTVSKLPPTVEEVAAFIALIDTLREQLTKPEEPEGALIAVHCHYGFNRTGFFLVSYMVERLGWRLQDALEEFADKRAPGIRHEHFVNELFVRYMLRAHESRKILSGLQRQFPSPLTETTFSHAHKTLPPSTTPFTTAKMPGVSVRDVPADKFIQNYASFLKRQGRIAVPGWVDTVKTGTAKELPPQNVDWFYVRAAAVARHIYMRKNVGIGRLRKVHGSPKNRGSRPSRHVDASGSVDRKVCQSLEKIGVLELDEEKGGRRITQSGQRDLDRIAMSTLEAEQEEDDE</sequence>
<dbReference type="InterPro" id="IPR036388">
    <property type="entry name" value="WH-like_DNA-bd_sf"/>
</dbReference>
<feature type="compositionally biased region" description="Polar residues" evidence="6">
    <location>
        <begin position="341"/>
        <end position="361"/>
    </location>
</feature>
<dbReference type="InterPro" id="IPR036390">
    <property type="entry name" value="WH_DNA-bd_sf"/>
</dbReference>
<evidence type="ECO:0000259" key="7">
    <source>
        <dbReference type="PROSITE" id="PS50056"/>
    </source>
</evidence>
<feature type="compositionally biased region" description="Basic residues" evidence="6">
    <location>
        <begin position="723"/>
        <end position="737"/>
    </location>
</feature>
<dbReference type="InterPro" id="IPR000073">
    <property type="entry name" value="AB_hydrolase_1"/>
</dbReference>
<dbReference type="HOGENOM" id="CLU_013931_0_0_1"/>
<feature type="region of interest" description="Disordered" evidence="6">
    <location>
        <begin position="723"/>
        <end position="746"/>
    </location>
</feature>
<gene>
    <name evidence="8" type="ORF">M438DRAFT_331690</name>
</gene>
<dbReference type="Gene3D" id="1.10.10.10">
    <property type="entry name" value="Winged helix-like DNA-binding domain superfamily/Winged helix DNA-binding domain"/>
    <property type="match status" value="1"/>
</dbReference>
<dbReference type="InterPro" id="IPR020422">
    <property type="entry name" value="TYR_PHOSPHATASE_DUAL_dom"/>
</dbReference>
<dbReference type="SUPFAM" id="SSF53474">
    <property type="entry name" value="alpha/beta-Hydrolases"/>
    <property type="match status" value="1"/>
</dbReference>
<dbReference type="SMART" id="SM01413">
    <property type="entry name" value="Ribosomal_S19e"/>
    <property type="match status" value="1"/>
</dbReference>
<dbReference type="PANTHER" id="PTHR11710:SF0">
    <property type="entry name" value="40S RIBOSOMAL PROTEIN S19"/>
    <property type="match status" value="1"/>
</dbReference>
<dbReference type="PROSITE" id="PS00383">
    <property type="entry name" value="TYR_PHOSPHATASE_1"/>
    <property type="match status" value="1"/>
</dbReference>
<keyword evidence="4" id="KW-0689">Ribosomal protein</keyword>
<dbReference type="GO" id="GO:0003735">
    <property type="term" value="F:structural constituent of ribosome"/>
    <property type="evidence" value="ECO:0007669"/>
    <property type="project" value="InterPro"/>
</dbReference>
<name>A0A074XTJ2_AURPU</name>
<keyword evidence="5" id="KW-0687">Ribonucleoprotein</keyword>
<evidence type="ECO:0000256" key="4">
    <source>
        <dbReference type="ARBA" id="ARBA00022980"/>
    </source>
</evidence>